<gene>
    <name evidence="3" type="ORF">GCM10011410_15350</name>
</gene>
<dbReference type="AlphaFoldDB" id="A0A916XCH7"/>
<feature type="chain" id="PRO_5039079831" description="DUF732 domain-containing protein" evidence="2">
    <location>
        <begin position="25"/>
        <end position="134"/>
    </location>
</feature>
<feature type="region of interest" description="Disordered" evidence="1">
    <location>
        <begin position="33"/>
        <end position="70"/>
    </location>
</feature>
<reference evidence="3" key="1">
    <citation type="journal article" date="2014" name="Int. J. Syst. Evol. Microbiol.">
        <title>Complete genome sequence of Corynebacterium casei LMG S-19264T (=DSM 44701T), isolated from a smear-ripened cheese.</title>
        <authorList>
            <consortium name="US DOE Joint Genome Institute (JGI-PGF)"/>
            <person name="Walter F."/>
            <person name="Albersmeier A."/>
            <person name="Kalinowski J."/>
            <person name="Ruckert C."/>
        </authorList>
    </citation>
    <scope>NUCLEOTIDE SEQUENCE</scope>
    <source>
        <strain evidence="3">CGMCC 1.15478</strain>
    </source>
</reference>
<dbReference type="PROSITE" id="PS51257">
    <property type="entry name" value="PROKAR_LIPOPROTEIN"/>
    <property type="match status" value="1"/>
</dbReference>
<feature type="compositionally biased region" description="Acidic residues" evidence="1">
    <location>
        <begin position="57"/>
        <end position="66"/>
    </location>
</feature>
<reference evidence="3" key="2">
    <citation type="submission" date="2020-09" db="EMBL/GenBank/DDBJ databases">
        <authorList>
            <person name="Sun Q."/>
            <person name="Zhou Y."/>
        </authorList>
    </citation>
    <scope>NUCLEOTIDE SEQUENCE</scope>
    <source>
        <strain evidence="3">CGMCC 1.15478</strain>
    </source>
</reference>
<evidence type="ECO:0000256" key="2">
    <source>
        <dbReference type="SAM" id="SignalP"/>
    </source>
</evidence>
<dbReference type="RefSeq" id="WP_188672253.1">
    <property type="nucleotide sequence ID" value="NZ_BMJH01000001.1"/>
</dbReference>
<evidence type="ECO:0000313" key="3">
    <source>
        <dbReference type="EMBL" id="GGC63842.1"/>
    </source>
</evidence>
<proteinExistence type="predicted"/>
<sequence length="134" mass="14074">MAFARRPKTTIFAFAAVGALALSACGDNGNDVQDTMGDGADQVGEWGQDAGDQMGEWGDDLGDQFDDAIGSGSDTTCGEYVALAPEEQRMTILDHLESEGQEAPTEMDVADTMVAVENLCMDEANESTPISEAS</sequence>
<accession>A0A916XCH7</accession>
<evidence type="ECO:0000313" key="4">
    <source>
        <dbReference type="Proteomes" id="UP000641514"/>
    </source>
</evidence>
<keyword evidence="4" id="KW-1185">Reference proteome</keyword>
<evidence type="ECO:0008006" key="5">
    <source>
        <dbReference type="Google" id="ProtNLM"/>
    </source>
</evidence>
<keyword evidence="2" id="KW-0732">Signal</keyword>
<name>A0A916XCH7_9ACTN</name>
<feature type="signal peptide" evidence="2">
    <location>
        <begin position="1"/>
        <end position="24"/>
    </location>
</feature>
<protein>
    <recommendedName>
        <fullName evidence="5">DUF732 domain-containing protein</fullName>
    </recommendedName>
</protein>
<evidence type="ECO:0000256" key="1">
    <source>
        <dbReference type="SAM" id="MobiDB-lite"/>
    </source>
</evidence>
<comment type="caution">
    <text evidence="3">The sequence shown here is derived from an EMBL/GenBank/DDBJ whole genome shotgun (WGS) entry which is preliminary data.</text>
</comment>
<dbReference type="Proteomes" id="UP000641514">
    <property type="component" value="Unassembled WGS sequence"/>
</dbReference>
<organism evidence="3 4">
    <name type="scientific">Hoyosella rhizosphaerae</name>
    <dbReference type="NCBI Taxonomy" id="1755582"/>
    <lineage>
        <taxon>Bacteria</taxon>
        <taxon>Bacillati</taxon>
        <taxon>Actinomycetota</taxon>
        <taxon>Actinomycetes</taxon>
        <taxon>Mycobacteriales</taxon>
        <taxon>Hoyosellaceae</taxon>
        <taxon>Hoyosella</taxon>
    </lineage>
</organism>
<dbReference type="EMBL" id="BMJH01000001">
    <property type="protein sequence ID" value="GGC63842.1"/>
    <property type="molecule type" value="Genomic_DNA"/>
</dbReference>